<dbReference type="SUPFAM" id="SSF63748">
    <property type="entry name" value="Tudor/PWWP/MBT"/>
    <property type="match status" value="1"/>
</dbReference>
<feature type="region of interest" description="Disordered" evidence="5">
    <location>
        <begin position="583"/>
        <end position="602"/>
    </location>
</feature>
<evidence type="ECO:0000256" key="4">
    <source>
        <dbReference type="ARBA" id="ARBA00022871"/>
    </source>
</evidence>
<comment type="caution">
    <text evidence="7">The sequence shown here is derived from an EMBL/GenBank/DDBJ whole genome shotgun (WGS) entry which is preliminary data.</text>
</comment>
<dbReference type="Gene3D" id="2.30.30.140">
    <property type="match status" value="1"/>
</dbReference>
<dbReference type="InterPro" id="IPR050621">
    <property type="entry name" value="Tudor_domain_containing"/>
</dbReference>
<evidence type="ECO:0000313" key="8">
    <source>
        <dbReference type="Proteomes" id="UP001292094"/>
    </source>
</evidence>
<comment type="subcellular location">
    <subcellularLocation>
        <location evidence="1">Cytoplasm</location>
    </subcellularLocation>
</comment>
<organism evidence="7 8">
    <name type="scientific">Petrolisthes manimaculis</name>
    <dbReference type="NCBI Taxonomy" id="1843537"/>
    <lineage>
        <taxon>Eukaryota</taxon>
        <taxon>Metazoa</taxon>
        <taxon>Ecdysozoa</taxon>
        <taxon>Arthropoda</taxon>
        <taxon>Crustacea</taxon>
        <taxon>Multicrustacea</taxon>
        <taxon>Malacostraca</taxon>
        <taxon>Eumalacostraca</taxon>
        <taxon>Eucarida</taxon>
        <taxon>Decapoda</taxon>
        <taxon>Pleocyemata</taxon>
        <taxon>Anomura</taxon>
        <taxon>Galatheoidea</taxon>
        <taxon>Porcellanidae</taxon>
        <taxon>Petrolisthes</taxon>
    </lineage>
</organism>
<evidence type="ECO:0000313" key="7">
    <source>
        <dbReference type="EMBL" id="KAK4317137.1"/>
    </source>
</evidence>
<keyword evidence="3" id="KW-0677">Repeat</keyword>
<evidence type="ECO:0000256" key="1">
    <source>
        <dbReference type="ARBA" id="ARBA00004496"/>
    </source>
</evidence>
<dbReference type="GO" id="GO:0005737">
    <property type="term" value="C:cytoplasm"/>
    <property type="evidence" value="ECO:0007669"/>
    <property type="project" value="UniProtKB-SubCell"/>
</dbReference>
<dbReference type="AlphaFoldDB" id="A0AAE1Q1V8"/>
<keyword evidence="4" id="KW-0221">Differentiation</keyword>
<dbReference type="PROSITE" id="PS51644">
    <property type="entry name" value="HTH_OST"/>
    <property type="match status" value="1"/>
</dbReference>
<keyword evidence="2" id="KW-0963">Cytoplasm</keyword>
<dbReference type="Gene3D" id="3.30.420.610">
    <property type="entry name" value="LOTUS domain-like"/>
    <property type="match status" value="1"/>
</dbReference>
<feature type="compositionally biased region" description="Polar residues" evidence="5">
    <location>
        <begin position="590"/>
        <end position="599"/>
    </location>
</feature>
<dbReference type="EMBL" id="JAWZYT010000948">
    <property type="protein sequence ID" value="KAK4317137.1"/>
    <property type="molecule type" value="Genomic_DNA"/>
</dbReference>
<dbReference type="InterPro" id="IPR035437">
    <property type="entry name" value="SNase_OB-fold_sf"/>
</dbReference>
<feature type="domain" description="HTH OST-type" evidence="6">
    <location>
        <begin position="132"/>
        <end position="209"/>
    </location>
</feature>
<protein>
    <recommendedName>
        <fullName evidence="6">HTH OST-type domain-containing protein</fullName>
    </recommendedName>
</protein>
<proteinExistence type="predicted"/>
<dbReference type="GO" id="GO:0007283">
    <property type="term" value="P:spermatogenesis"/>
    <property type="evidence" value="ECO:0007669"/>
    <property type="project" value="UniProtKB-KW"/>
</dbReference>
<dbReference type="PANTHER" id="PTHR22948">
    <property type="entry name" value="TUDOR DOMAIN CONTAINING PROTEIN"/>
    <property type="match status" value="1"/>
</dbReference>
<evidence type="ECO:0000256" key="5">
    <source>
        <dbReference type="SAM" id="MobiDB-lite"/>
    </source>
</evidence>
<dbReference type="InterPro" id="IPR002999">
    <property type="entry name" value="Tudor"/>
</dbReference>
<keyword evidence="4" id="KW-0744">Spermatogenesis</keyword>
<dbReference type="PANTHER" id="PTHR22948:SF29">
    <property type="entry name" value="FI02030P-RELATED"/>
    <property type="match status" value="1"/>
</dbReference>
<gene>
    <name evidence="7" type="ORF">Pmani_011771</name>
</gene>
<dbReference type="Gene3D" id="2.40.50.90">
    <property type="match status" value="1"/>
</dbReference>
<name>A0AAE1Q1V8_9EUCA</name>
<dbReference type="InterPro" id="IPR041966">
    <property type="entry name" value="LOTUS-like"/>
</dbReference>
<accession>A0AAE1Q1V8</accession>
<dbReference type="GO" id="GO:0030154">
    <property type="term" value="P:cell differentiation"/>
    <property type="evidence" value="ECO:0007669"/>
    <property type="project" value="UniProtKB-ARBA"/>
</dbReference>
<evidence type="ECO:0000259" key="6">
    <source>
        <dbReference type="PROSITE" id="PS51644"/>
    </source>
</evidence>
<dbReference type="Pfam" id="PF12872">
    <property type="entry name" value="OST-HTH"/>
    <property type="match status" value="2"/>
</dbReference>
<dbReference type="InterPro" id="IPR025605">
    <property type="entry name" value="OST-HTH/LOTUS_dom"/>
</dbReference>
<sequence>MCSRNKQVILFPPSDFSEVNGKMTAPAIPVNVAATFLAILRENCNTTPADLVFKWEKRTGKKILLTEYGFSSIPELLSAISAIIDIYKEGEKGSKDDFVTTNHEFSGSSNSLLTEECKDGGFSVESESTATLSSAVAIKLKKLVEKEFPGGLCIYELLGAYRGMYGAALDDLAPDKYQHSCLESLLKSVPDLVKLHYGQGNILVLATQTVNPQLEIAFGALRNNEKGYKKQDASTLFPCDALVEVVLGEVYSPYHFWIIHHGSSTSQQLNFLMDNMFEFYSSRVGERYMVPQEVVAVGALVVAQYTDDNNYYRAIITVIEDLTTVKASLDNVIPMNGKKKWNKHASVKFLEMVQNKGLIAQVISTEDVVHLCLWDTNGEVDVNIGEFLIEEGFAARSLSGPARFLTNDTKKTLHHHENKDPSYQEKNEGMAMGGLGLCDDESFTKVIFREAAMREAPDTSTATQAYSVDHIDVPNVHDGGYLNQIFTRVNNDSCPDTSHLNHDLQSLQNINCTVNEPPSNFYQRQVKHCSIETVDTVSSNLDSKVADIFTEFRAVLIKIKEHIPDLLDTFLSSPSLSCKSNEGNFPVGRQTESATPLQSEDSHWSPDQYFAMNNSVGNVSDITLEELTKRDDEDTVSEPVLGNIRTKIEENNLSGPSSHCPLIQSQSTKQAVVTSVAHYPSMHDGNRTEEPVKDKDVIYYSDKSEEEELALPSAQYHTPSSSTQYHAPSSLMLYHAPSTSTECDSPFLTTQYPVSTLSCFPYNQTPFSKPQHQPPTQGQSEVHPIALTPNTRLHVVWKDGIPFVLSAEITHLLCLSRDLESSLIHKGIRLPSTVMTLDDDAEIFLQLVK</sequence>
<dbReference type="Pfam" id="PF00567">
    <property type="entry name" value="TUDOR"/>
    <property type="match status" value="1"/>
</dbReference>
<dbReference type="Proteomes" id="UP001292094">
    <property type="component" value="Unassembled WGS sequence"/>
</dbReference>
<reference evidence="7" key="1">
    <citation type="submission" date="2023-11" db="EMBL/GenBank/DDBJ databases">
        <title>Genome assemblies of two species of porcelain crab, Petrolisthes cinctipes and Petrolisthes manimaculis (Anomura: Porcellanidae).</title>
        <authorList>
            <person name="Angst P."/>
        </authorList>
    </citation>
    <scope>NUCLEOTIDE SEQUENCE</scope>
    <source>
        <strain evidence="7">PB745_02</strain>
        <tissue evidence="7">Gill</tissue>
    </source>
</reference>
<keyword evidence="8" id="KW-1185">Reference proteome</keyword>
<evidence type="ECO:0000256" key="3">
    <source>
        <dbReference type="ARBA" id="ARBA00022737"/>
    </source>
</evidence>
<evidence type="ECO:0000256" key="2">
    <source>
        <dbReference type="ARBA" id="ARBA00022490"/>
    </source>
</evidence>